<name>A0A318NK64_9ACTN</name>
<keyword evidence="2" id="KW-0378">Hydrolase</keyword>
<dbReference type="OrthoDB" id="9773549at2"/>
<organism evidence="2 3">
    <name type="scientific">Micromonospora arborensis</name>
    <dbReference type="NCBI Taxonomy" id="2116518"/>
    <lineage>
        <taxon>Bacteria</taxon>
        <taxon>Bacillati</taxon>
        <taxon>Actinomycetota</taxon>
        <taxon>Actinomycetes</taxon>
        <taxon>Micromonosporales</taxon>
        <taxon>Micromonosporaceae</taxon>
        <taxon>Micromonospora</taxon>
    </lineage>
</organism>
<reference evidence="2 3" key="1">
    <citation type="submission" date="2018-03" db="EMBL/GenBank/DDBJ databases">
        <title>Bioinformatic expansion and discovery of thiopeptide antibiotics.</title>
        <authorList>
            <person name="Schwalen C.J."/>
            <person name="Hudson G.A."/>
            <person name="Mitchell D.A."/>
        </authorList>
    </citation>
    <scope>NUCLEOTIDE SEQUENCE [LARGE SCALE GENOMIC DNA]</scope>
    <source>
        <strain evidence="2 3">NRRL 8041</strain>
    </source>
</reference>
<dbReference type="GO" id="GO:0016787">
    <property type="term" value="F:hydrolase activity"/>
    <property type="evidence" value="ECO:0007669"/>
    <property type="project" value="UniProtKB-KW"/>
</dbReference>
<protein>
    <submittedName>
        <fullName evidence="2">Alpha/beta hydrolase</fullName>
    </submittedName>
</protein>
<dbReference type="PANTHER" id="PTHR37017:SF11">
    <property type="entry name" value="ESTERASE_LIPASE_THIOESTERASE DOMAIN-CONTAINING PROTEIN"/>
    <property type="match status" value="1"/>
</dbReference>
<dbReference type="Gene3D" id="3.40.50.1820">
    <property type="entry name" value="alpha/beta hydrolase"/>
    <property type="match status" value="1"/>
</dbReference>
<sequence>MGRNIILSTFPSLLLVHGAWHGPWVWQSLVERFPDIDIHTVALPSVGNDPTALGDLYDDAAVVKAAVAAIDGPVVVVAHSYGGAPVTEALAAADNVRRIVYLAAFQPDVGDSLFSTAGGVAPPWWEVHEQSDLKGKGHIVPAQPREVFYGDVEPEIAEQAIAQLGLQSWASTQQPLTEAAWRTIPSTYIICEADNALPPFAQELMSKRAERVLRMNSSHSPFLSQPAELAALIRAELSA</sequence>
<dbReference type="AlphaFoldDB" id="A0A318NK64"/>
<evidence type="ECO:0000313" key="3">
    <source>
        <dbReference type="Proteomes" id="UP000248333"/>
    </source>
</evidence>
<dbReference type="InterPro" id="IPR029058">
    <property type="entry name" value="AB_hydrolase_fold"/>
</dbReference>
<proteinExistence type="predicted"/>
<gene>
    <name evidence="2" type="ORF">C7C45_13020</name>
</gene>
<accession>A0A318NK64</accession>
<dbReference type="EMBL" id="PYBV01000015">
    <property type="protein sequence ID" value="PYC70801.1"/>
    <property type="molecule type" value="Genomic_DNA"/>
</dbReference>
<dbReference type="Proteomes" id="UP000248333">
    <property type="component" value="Unassembled WGS sequence"/>
</dbReference>
<evidence type="ECO:0000259" key="1">
    <source>
        <dbReference type="Pfam" id="PF12697"/>
    </source>
</evidence>
<keyword evidence="3" id="KW-1185">Reference proteome</keyword>
<dbReference type="SUPFAM" id="SSF53474">
    <property type="entry name" value="alpha/beta-Hydrolases"/>
    <property type="match status" value="1"/>
</dbReference>
<dbReference type="InterPro" id="IPR052897">
    <property type="entry name" value="Sec-Metab_Biosynth_Hydrolase"/>
</dbReference>
<dbReference type="InterPro" id="IPR000073">
    <property type="entry name" value="AB_hydrolase_1"/>
</dbReference>
<feature type="domain" description="AB hydrolase-1" evidence="1">
    <location>
        <begin position="13"/>
        <end position="231"/>
    </location>
</feature>
<dbReference type="PANTHER" id="PTHR37017">
    <property type="entry name" value="AB HYDROLASE-1 DOMAIN-CONTAINING PROTEIN-RELATED"/>
    <property type="match status" value="1"/>
</dbReference>
<evidence type="ECO:0000313" key="2">
    <source>
        <dbReference type="EMBL" id="PYC70801.1"/>
    </source>
</evidence>
<comment type="caution">
    <text evidence="2">The sequence shown here is derived from an EMBL/GenBank/DDBJ whole genome shotgun (WGS) entry which is preliminary data.</text>
</comment>
<dbReference type="Pfam" id="PF12697">
    <property type="entry name" value="Abhydrolase_6"/>
    <property type="match status" value="1"/>
</dbReference>